<comment type="caution">
    <text evidence="1">The sequence shown here is derived from an EMBL/GenBank/DDBJ whole genome shotgun (WGS) entry which is preliminary data.</text>
</comment>
<evidence type="ECO:0000313" key="2">
    <source>
        <dbReference type="Proteomes" id="UP001239111"/>
    </source>
</evidence>
<sequence length="414" mass="46347">MDQSYIADVPAESISSFVKFVLKAPASPEYRHKKLFVGRGVPFDDEELSRQLIQEGLLDNSKLIRCFRIIAIPHYREKGLYLISKELVDDISDNRELLAWLSQPDDPKIATMTDAEIINYLPTCSGKRLYCFGINPADMSFVGLLDREEIMKTNQIHPNTNPDVGVMEGINTSLLYLARVNALSEIHLENGHLPSMNIGVKRFRENPIIRSPTVTNLIDRGIKVWLMLPEREPLERAIHGIQEQDKAEASGTKSPTCSSDADVSSPEEIPVVSPSIVKHTSPVTTTRFKRKRAGRAKTCGAKKRKSKTKTNKFHVKETSSDLVGTFSFANSCPTALSHKYVYVDTIFLDRHGIAYETTRQNPHDIVYTTAGTYHEVGQLGANIAEAQNFADLLFNVYAEHVTVDLCDQSKLPTI</sequence>
<keyword evidence="2" id="KW-1185">Reference proteome</keyword>
<dbReference type="Proteomes" id="UP001239111">
    <property type="component" value="Chromosome 2"/>
</dbReference>
<organism evidence="1 2">
    <name type="scientific">Eretmocerus hayati</name>
    <dbReference type="NCBI Taxonomy" id="131215"/>
    <lineage>
        <taxon>Eukaryota</taxon>
        <taxon>Metazoa</taxon>
        <taxon>Ecdysozoa</taxon>
        <taxon>Arthropoda</taxon>
        <taxon>Hexapoda</taxon>
        <taxon>Insecta</taxon>
        <taxon>Pterygota</taxon>
        <taxon>Neoptera</taxon>
        <taxon>Endopterygota</taxon>
        <taxon>Hymenoptera</taxon>
        <taxon>Apocrita</taxon>
        <taxon>Proctotrupomorpha</taxon>
        <taxon>Chalcidoidea</taxon>
        <taxon>Aphelinidae</taxon>
        <taxon>Aphelininae</taxon>
        <taxon>Eretmocerus</taxon>
    </lineage>
</organism>
<name>A0ACC2NZY7_9HYME</name>
<protein>
    <submittedName>
        <fullName evidence="1">Uncharacterized protein</fullName>
    </submittedName>
</protein>
<evidence type="ECO:0000313" key="1">
    <source>
        <dbReference type="EMBL" id="KAJ8675090.1"/>
    </source>
</evidence>
<reference evidence="1" key="1">
    <citation type="submission" date="2023-04" db="EMBL/GenBank/DDBJ databases">
        <title>A chromosome-level genome assembly of the parasitoid wasp Eretmocerus hayati.</title>
        <authorList>
            <person name="Zhong Y."/>
            <person name="Liu S."/>
            <person name="Liu Y."/>
        </authorList>
    </citation>
    <scope>NUCLEOTIDE SEQUENCE</scope>
    <source>
        <strain evidence="1">ZJU_SS_LIU_2023</strain>
    </source>
</reference>
<proteinExistence type="predicted"/>
<gene>
    <name evidence="1" type="ORF">QAD02_010876</name>
</gene>
<accession>A0ACC2NZY7</accession>
<dbReference type="EMBL" id="CM056742">
    <property type="protein sequence ID" value="KAJ8675090.1"/>
    <property type="molecule type" value="Genomic_DNA"/>
</dbReference>